<dbReference type="PANTHER" id="PTHR34235">
    <property type="entry name" value="SLR1203 PROTEIN-RELATED"/>
    <property type="match status" value="1"/>
</dbReference>
<proteinExistence type="predicted"/>
<evidence type="ECO:0000313" key="1">
    <source>
        <dbReference type="EMBL" id="TFW25992.1"/>
    </source>
</evidence>
<comment type="caution">
    <text evidence="1">The sequence shown here is derived from an EMBL/GenBank/DDBJ whole genome shotgun (WGS) entry which is preliminary data.</text>
</comment>
<sequence length="146" mass="17421">MNASLSYERDYNDWLLEQARLLRKGRMSEVDGATIAEEIEDMVTESEAALTSYIRLVLVHLCKLAYMKNRQPVRHWRREIRLFRNQIEDRILDRYSNPSKLESLHARAWRGARRELEDVLDDADWRALPKTSPFTLDQVRDHTYFP</sequence>
<organism evidence="1 2">
    <name type="scientific">Zemynaea arenosa</name>
    <dbReference type="NCBI Taxonomy" id="2561931"/>
    <lineage>
        <taxon>Bacteria</taxon>
        <taxon>Pseudomonadati</taxon>
        <taxon>Pseudomonadota</taxon>
        <taxon>Betaproteobacteria</taxon>
        <taxon>Burkholderiales</taxon>
        <taxon>Oxalobacteraceae</taxon>
        <taxon>Telluria group</taxon>
        <taxon>Zemynaea</taxon>
    </lineage>
</organism>
<evidence type="ECO:0000313" key="2">
    <source>
        <dbReference type="Proteomes" id="UP000298438"/>
    </source>
</evidence>
<gene>
    <name evidence="1" type="ORF">E4L96_04720</name>
</gene>
<dbReference type="OrthoDB" id="425753at2"/>
<dbReference type="Proteomes" id="UP000298438">
    <property type="component" value="Unassembled WGS sequence"/>
</dbReference>
<dbReference type="EMBL" id="SPVF01000070">
    <property type="protein sequence ID" value="TFW25992.1"/>
    <property type="molecule type" value="Genomic_DNA"/>
</dbReference>
<dbReference type="Pfam" id="PF01724">
    <property type="entry name" value="DUF29"/>
    <property type="match status" value="1"/>
</dbReference>
<protein>
    <submittedName>
        <fullName evidence="1">DUF29 domain-containing protein</fullName>
    </submittedName>
</protein>
<dbReference type="RefSeq" id="WP_135206072.1">
    <property type="nucleotide sequence ID" value="NZ_SPVF01000070.1"/>
</dbReference>
<dbReference type="AlphaFoldDB" id="A0A4Y9SJ45"/>
<dbReference type="InterPro" id="IPR002636">
    <property type="entry name" value="DUF29"/>
</dbReference>
<dbReference type="Gene3D" id="1.20.1220.20">
    <property type="entry name" value="Uncharcterised protein PF01724"/>
    <property type="match status" value="1"/>
</dbReference>
<name>A0A4Y9SJ45_9BURK</name>
<dbReference type="PANTHER" id="PTHR34235:SF1">
    <property type="entry name" value="SLR0416 PROTEIN"/>
    <property type="match status" value="1"/>
</dbReference>
<accession>A0A4Y9SJ45</accession>
<reference evidence="1 2" key="1">
    <citation type="submission" date="2019-03" db="EMBL/GenBank/DDBJ databases">
        <title>Draft Genome Sequence of Massilia arenosa sp. nov., a Novel Massilia Species Isolated from a Sandy-loam Maize Soil.</title>
        <authorList>
            <person name="Raths R."/>
            <person name="Peta V."/>
            <person name="Bucking H."/>
        </authorList>
    </citation>
    <scope>NUCLEOTIDE SEQUENCE [LARGE SCALE GENOMIC DNA]</scope>
    <source>
        <strain evidence="1 2">MC02</strain>
    </source>
</reference>
<keyword evidence="2" id="KW-1185">Reference proteome</keyword>